<dbReference type="InterPro" id="IPR027417">
    <property type="entry name" value="P-loop_NTPase"/>
</dbReference>
<reference evidence="3" key="1">
    <citation type="journal article" date="2020" name="Nature">
        <title>Giant virus diversity and host interactions through global metagenomics.</title>
        <authorList>
            <person name="Schulz F."/>
            <person name="Roux S."/>
            <person name="Paez-Espino D."/>
            <person name="Jungbluth S."/>
            <person name="Walsh D.A."/>
            <person name="Denef V.J."/>
            <person name="McMahon K.D."/>
            <person name="Konstantinidis K.T."/>
            <person name="Eloe-Fadrosh E.A."/>
            <person name="Kyrpides N.C."/>
            <person name="Woyke T."/>
        </authorList>
    </citation>
    <scope>NUCLEOTIDE SEQUENCE</scope>
    <source>
        <strain evidence="3">GVMAG-M-3300023179-97</strain>
    </source>
</reference>
<evidence type="ECO:0000259" key="2">
    <source>
        <dbReference type="PROSITE" id="PS51192"/>
    </source>
</evidence>
<evidence type="ECO:0000256" key="1">
    <source>
        <dbReference type="SAM" id="MobiDB-lite"/>
    </source>
</evidence>
<feature type="domain" description="Helicase ATP-binding" evidence="2">
    <location>
        <begin position="216"/>
        <end position="314"/>
    </location>
</feature>
<accession>A0A6C0HGA0</accession>
<proteinExistence type="predicted"/>
<protein>
    <recommendedName>
        <fullName evidence="2">Helicase ATP-binding domain-containing protein</fullName>
    </recommendedName>
</protein>
<dbReference type="Gene3D" id="3.40.50.300">
    <property type="entry name" value="P-loop containing nucleotide triphosphate hydrolases"/>
    <property type="match status" value="1"/>
</dbReference>
<feature type="compositionally biased region" description="Acidic residues" evidence="1">
    <location>
        <begin position="250"/>
        <end position="264"/>
    </location>
</feature>
<organism evidence="3">
    <name type="scientific">viral metagenome</name>
    <dbReference type="NCBI Taxonomy" id="1070528"/>
    <lineage>
        <taxon>unclassified sequences</taxon>
        <taxon>metagenomes</taxon>
        <taxon>organismal metagenomes</taxon>
    </lineage>
</organism>
<sequence>MKKRKLFPSNDDISELMDAGTLYPDVEDPNFVSRLLKKSEFADTMSHPLVSDENPCESGPDFEATPVQRFVANFLHPRTPYMSALLYHGVGVGKTCAAIQTAEAYLDVYPRSKVMIVAPPTIQAGFYRTIFDIEKLVIRSGDQPNQIQGCTGTTYLRIIGGEFERNKEVIERRVKSAIRKRYEFFGYLQFRNHIRSVINKTPVTNNEEINRLRRIEAIRREFNFRLLIIDEAHNLRDTGSTGPVSPSVLDDPEDIDTAGTEDEKEQEKAGKLLTPFLNELINSNEGMKLLLMTATPMFNNVKEIVLLLSLLLRNDKKADITQSQIMDDSGNLIEGADLVLRPIANAYISFMRGENPNSFPIRLYPKGDAIQRITSEIYPRLQFAKTEKEISEDERKSMSNLPLVASMCPEDSFSEIILSDLTNKRSKEGAGYTIIDNLLQAGNCVFPSGDDLAVEEYIGLKGFQHVFTRQKGGTFSTGDRTWLFEDEFSNYSPKCATILRSIKHANGVCFVYSRFVTTGALLLALAMEVNGFTRYGGKNLLTNAKMSPGLRQCALCSSREVQHTNKNHPFTPAQYILLTGDKELSPNNPLMINIARSAKNVDGGIVKAILGSQIAGEGLDLRFVREVHILDAWFHLNKTEQIIGRGIRYCSHSLITKKEERNTTVFLHVVTLPNFEMETADLFCYRNALKKAILVGKVSRKLKEFAIDCNLRKNVTVLTGLGRRIQIDSQGLPRKREDDDPLEFKKGIKIDDMPYTAICDWMECAYDCTPTVNINLETSDDSTYTGFSVRYRETRLQKVIQTLFARQHVYSGIELLSILRLTGAPRIAIDMTLQGIINNRLFRVKSGAREGYITYKNRYFIFQPDKYKDTTIPISLRSLDFPIKRDEFTPSTKEFQKTVNEEMNPSLWPELVNWVKKVVSGQQTTIGVEIERQIETYTPDFKQKQITYKEKLAMIVLFAKKIQNKEVLEQVVLEYLWDEWLSNTIQFQHKNEYISVAREINLISGTTKANRFIDPNTNELYFICEDGQKCSSGIVQAFSKIIDPVKERKATKKLTGSLYGYVVPKRGVMVFKTNEPHDDDKKPGRGQECGIITAREQHVKNLVRLGSELEKVGAKKIEFAPEEISNANRGCTILDLLLRYMDIVEIGKKRWFFRPLAAYYSGHRGLVSSSVIVKPKKEKTTKTVKTVTGEKEKKA</sequence>
<name>A0A6C0HGA0_9ZZZZ</name>
<dbReference type="SUPFAM" id="SSF52540">
    <property type="entry name" value="P-loop containing nucleoside triphosphate hydrolases"/>
    <property type="match status" value="2"/>
</dbReference>
<dbReference type="InterPro" id="IPR014001">
    <property type="entry name" value="Helicase_ATP-bd"/>
</dbReference>
<dbReference type="SMART" id="SM00487">
    <property type="entry name" value="DEXDc"/>
    <property type="match status" value="1"/>
</dbReference>
<evidence type="ECO:0000313" key="3">
    <source>
        <dbReference type="EMBL" id="QHT79053.1"/>
    </source>
</evidence>
<dbReference type="AlphaFoldDB" id="A0A6C0HGA0"/>
<dbReference type="PROSITE" id="PS51192">
    <property type="entry name" value="HELICASE_ATP_BIND_1"/>
    <property type="match status" value="1"/>
</dbReference>
<dbReference type="EMBL" id="MN739944">
    <property type="protein sequence ID" value="QHT79053.1"/>
    <property type="molecule type" value="Genomic_DNA"/>
</dbReference>
<feature type="region of interest" description="Disordered" evidence="1">
    <location>
        <begin position="238"/>
        <end position="268"/>
    </location>
</feature>